<dbReference type="EMBL" id="VSSQ01066454">
    <property type="protein sequence ID" value="MPN18989.1"/>
    <property type="molecule type" value="Genomic_DNA"/>
</dbReference>
<dbReference type="SUPFAM" id="SSF159888">
    <property type="entry name" value="YdhG-like"/>
    <property type="match status" value="1"/>
</dbReference>
<sequence length="198" mass="23209">MLNPRNNLKVDDFIRNTTQWQVEFQKLRQIIQSFDLDEDLKWGVPCYTYNDKNVLLIHGFKAYCAILFIKGALLYDETHCLIQQTANVQAGRQLRFKNTQEIIEQESMIREFITQAIVIEQKGLNIDFKTTKNYSIPTELQEEFDTIADLKSAFYKLTPGRQRAYLLYFNAPKQTITRTKRIKNAVPMILQGKGLYDN</sequence>
<accession>A0A645FZB8</accession>
<gene>
    <name evidence="2" type="ORF">SDC9_166355</name>
</gene>
<evidence type="ECO:0000313" key="2">
    <source>
        <dbReference type="EMBL" id="MPN18989.1"/>
    </source>
</evidence>
<dbReference type="PIRSF" id="PIRSF021308">
    <property type="entry name" value="UCP021308"/>
    <property type="match status" value="1"/>
</dbReference>
<dbReference type="Pfam" id="PF08818">
    <property type="entry name" value="DUF1801"/>
    <property type="match status" value="1"/>
</dbReference>
<dbReference type="Pfam" id="PF13376">
    <property type="entry name" value="OmdA"/>
    <property type="match status" value="1"/>
</dbReference>
<comment type="caution">
    <text evidence="2">The sequence shown here is derived from an EMBL/GenBank/DDBJ whole genome shotgun (WGS) entry which is preliminary data.</text>
</comment>
<reference evidence="2" key="1">
    <citation type="submission" date="2019-08" db="EMBL/GenBank/DDBJ databases">
        <authorList>
            <person name="Kucharzyk K."/>
            <person name="Murdoch R.W."/>
            <person name="Higgins S."/>
            <person name="Loffler F."/>
        </authorList>
    </citation>
    <scope>NUCLEOTIDE SEQUENCE</scope>
</reference>
<protein>
    <recommendedName>
        <fullName evidence="1">YdhG-like domain-containing protein</fullName>
    </recommendedName>
</protein>
<name>A0A645FZB8_9ZZZZ</name>
<dbReference type="InterPro" id="IPR016786">
    <property type="entry name" value="YdeI_bac"/>
</dbReference>
<proteinExistence type="predicted"/>
<organism evidence="2">
    <name type="scientific">bioreactor metagenome</name>
    <dbReference type="NCBI Taxonomy" id="1076179"/>
    <lineage>
        <taxon>unclassified sequences</taxon>
        <taxon>metagenomes</taxon>
        <taxon>ecological metagenomes</taxon>
    </lineage>
</organism>
<evidence type="ECO:0000259" key="1">
    <source>
        <dbReference type="Pfam" id="PF08818"/>
    </source>
</evidence>
<dbReference type="Gene3D" id="3.90.1150.200">
    <property type="match status" value="1"/>
</dbReference>
<dbReference type="InterPro" id="IPR014922">
    <property type="entry name" value="YdhG-like"/>
</dbReference>
<feature type="domain" description="YdhG-like" evidence="1">
    <location>
        <begin position="20"/>
        <end position="117"/>
    </location>
</feature>
<dbReference type="AlphaFoldDB" id="A0A645FZB8"/>